<gene>
    <name evidence="1" type="ORF">CB5_LOCUS202</name>
</gene>
<dbReference type="EMBL" id="LR862129">
    <property type="protein sequence ID" value="CAD1816991.1"/>
    <property type="molecule type" value="Genomic_DNA"/>
</dbReference>
<proteinExistence type="predicted"/>
<evidence type="ECO:0000313" key="1">
    <source>
        <dbReference type="EMBL" id="CAD1816991.1"/>
    </source>
</evidence>
<name>A0A6V7NEI2_ANACO</name>
<dbReference type="AlphaFoldDB" id="A0A6V7NEI2"/>
<accession>A0A6V7NEI2</accession>
<sequence>MTFGTFLHVLKGLKMFINKFESDRDVGSENVHCSCEIGHFALVYRYMHDAVPVQQAAEEAAAWQQGHSGLLASYAYLLSPARTLLLFRRCWSLGQQVRRIFFFSL</sequence>
<reference evidence="1" key="1">
    <citation type="submission" date="2020-07" db="EMBL/GenBank/DDBJ databases">
        <authorList>
            <person name="Lin J."/>
        </authorList>
    </citation>
    <scope>NUCLEOTIDE SEQUENCE</scope>
</reference>
<protein>
    <submittedName>
        <fullName evidence="1">Uncharacterized protein</fullName>
    </submittedName>
</protein>
<organism evidence="1">
    <name type="scientific">Ananas comosus var. bracteatus</name>
    <name type="common">red pineapple</name>
    <dbReference type="NCBI Taxonomy" id="296719"/>
    <lineage>
        <taxon>Eukaryota</taxon>
        <taxon>Viridiplantae</taxon>
        <taxon>Streptophyta</taxon>
        <taxon>Embryophyta</taxon>
        <taxon>Tracheophyta</taxon>
        <taxon>Spermatophyta</taxon>
        <taxon>Magnoliopsida</taxon>
        <taxon>Liliopsida</taxon>
        <taxon>Poales</taxon>
        <taxon>Bromeliaceae</taxon>
        <taxon>Bromelioideae</taxon>
        <taxon>Ananas</taxon>
    </lineage>
</organism>